<dbReference type="OrthoDB" id="3257768at2759"/>
<dbReference type="Proteomes" id="UP000092154">
    <property type="component" value="Unassembled WGS sequence"/>
</dbReference>
<gene>
    <name evidence="1" type="ORF">K503DRAFT_806897</name>
</gene>
<accession>A0A1B7MDJ0</accession>
<dbReference type="AlphaFoldDB" id="A0A1B7MDJ0"/>
<dbReference type="EMBL" id="KV450094">
    <property type="protein sequence ID" value="OAX30673.1"/>
    <property type="molecule type" value="Genomic_DNA"/>
</dbReference>
<evidence type="ECO:0000313" key="2">
    <source>
        <dbReference type="Proteomes" id="UP000092154"/>
    </source>
</evidence>
<organism evidence="1 2">
    <name type="scientific">Rhizopogon vinicolor AM-OR11-026</name>
    <dbReference type="NCBI Taxonomy" id="1314800"/>
    <lineage>
        <taxon>Eukaryota</taxon>
        <taxon>Fungi</taxon>
        <taxon>Dikarya</taxon>
        <taxon>Basidiomycota</taxon>
        <taxon>Agaricomycotina</taxon>
        <taxon>Agaricomycetes</taxon>
        <taxon>Agaricomycetidae</taxon>
        <taxon>Boletales</taxon>
        <taxon>Suillineae</taxon>
        <taxon>Rhizopogonaceae</taxon>
        <taxon>Rhizopogon</taxon>
    </lineage>
</organism>
<keyword evidence="2" id="KW-1185">Reference proteome</keyword>
<reference evidence="1 2" key="1">
    <citation type="submission" date="2016-06" db="EMBL/GenBank/DDBJ databases">
        <title>Comparative genomics of the ectomycorrhizal sister species Rhizopogon vinicolor and Rhizopogon vesiculosus (Basidiomycota: Boletales) reveals a divergence of the mating type B locus.</title>
        <authorList>
            <consortium name="DOE Joint Genome Institute"/>
            <person name="Mujic A.B."/>
            <person name="Kuo A."/>
            <person name="Tritt A."/>
            <person name="Lipzen A."/>
            <person name="Chen C."/>
            <person name="Johnson J."/>
            <person name="Sharma A."/>
            <person name="Barry K."/>
            <person name="Grigoriev I.V."/>
            <person name="Spatafora J.W."/>
        </authorList>
    </citation>
    <scope>NUCLEOTIDE SEQUENCE [LARGE SCALE GENOMIC DNA]</scope>
    <source>
        <strain evidence="1 2">AM-OR11-026</strain>
    </source>
</reference>
<sequence>MGPGARQDTLDDYFGDSNWKKTVRLGSTMLCKLKEALPKCAEHQVALDELKEGLSEEYGAALKQWRTQVEIWENDVAQPNPFE</sequence>
<protein>
    <submittedName>
        <fullName evidence="1">Uncharacterized protein</fullName>
    </submittedName>
</protein>
<proteinExistence type="predicted"/>
<dbReference type="STRING" id="1314800.A0A1B7MDJ0"/>
<evidence type="ECO:0000313" key="1">
    <source>
        <dbReference type="EMBL" id="OAX30673.1"/>
    </source>
</evidence>
<dbReference type="InParanoid" id="A0A1B7MDJ0"/>
<name>A0A1B7MDJ0_9AGAM</name>